<organism evidence="1 2">
    <name type="scientific">Aureobasidium pullulans EXF-150</name>
    <dbReference type="NCBI Taxonomy" id="1043002"/>
    <lineage>
        <taxon>Eukaryota</taxon>
        <taxon>Fungi</taxon>
        <taxon>Dikarya</taxon>
        <taxon>Ascomycota</taxon>
        <taxon>Pezizomycotina</taxon>
        <taxon>Dothideomycetes</taxon>
        <taxon>Dothideomycetidae</taxon>
        <taxon>Dothideales</taxon>
        <taxon>Saccotheciaceae</taxon>
        <taxon>Aureobasidium</taxon>
    </lineage>
</organism>
<dbReference type="Proteomes" id="UP000030706">
    <property type="component" value="Unassembled WGS sequence"/>
</dbReference>
<reference evidence="1 2" key="1">
    <citation type="journal article" date="2014" name="BMC Genomics">
        <title>Genome sequencing of four Aureobasidium pullulans varieties: biotechnological potential, stress tolerance, and description of new species.</title>
        <authorList>
            <person name="Gostin Ar C."/>
            <person name="Ohm R.A."/>
            <person name="Kogej T."/>
            <person name="Sonjak S."/>
            <person name="Turk M."/>
            <person name="Zajc J."/>
            <person name="Zalar P."/>
            <person name="Grube M."/>
            <person name="Sun H."/>
            <person name="Han J."/>
            <person name="Sharma A."/>
            <person name="Chiniquy J."/>
            <person name="Ngan C.Y."/>
            <person name="Lipzen A."/>
            <person name="Barry K."/>
            <person name="Grigoriev I.V."/>
            <person name="Gunde-Cimerman N."/>
        </authorList>
    </citation>
    <scope>NUCLEOTIDE SEQUENCE [LARGE SCALE GENOMIC DNA]</scope>
    <source>
        <strain evidence="1 2">EXF-150</strain>
    </source>
</reference>
<name>A0A074YEW9_AURPU</name>
<protein>
    <submittedName>
        <fullName evidence="1">Uncharacterized protein</fullName>
    </submittedName>
</protein>
<dbReference type="AlphaFoldDB" id="A0A074YEW9"/>
<sequence length="56" mass="6520">MLESICCLMLVINVRPFFLCFVLWHVVFSTISGFSLMPSIWLYNVLLALLVRYSYG</sequence>
<gene>
    <name evidence="1" type="ORF">M438DRAFT_195126</name>
</gene>
<evidence type="ECO:0000313" key="1">
    <source>
        <dbReference type="EMBL" id="KEQ85401.1"/>
    </source>
</evidence>
<dbReference type="EMBL" id="KL584980">
    <property type="protein sequence ID" value="KEQ85401.1"/>
    <property type="molecule type" value="Genomic_DNA"/>
</dbReference>
<dbReference type="RefSeq" id="XP_029761588.1">
    <property type="nucleotide sequence ID" value="XM_029899291.1"/>
</dbReference>
<accession>A0A074YEW9</accession>
<dbReference type="GeneID" id="40741597"/>
<evidence type="ECO:0000313" key="2">
    <source>
        <dbReference type="Proteomes" id="UP000030706"/>
    </source>
</evidence>
<proteinExistence type="predicted"/>
<keyword evidence="2" id="KW-1185">Reference proteome</keyword>
<dbReference type="HOGENOM" id="CLU_3013829_0_0_1"/>